<evidence type="ECO:0000256" key="1">
    <source>
        <dbReference type="SAM" id="Phobius"/>
    </source>
</evidence>
<keyword evidence="1" id="KW-0472">Membrane</keyword>
<evidence type="ECO:0000313" key="3">
    <source>
        <dbReference type="Proteomes" id="UP000198287"/>
    </source>
</evidence>
<proteinExistence type="predicted"/>
<dbReference type="AlphaFoldDB" id="A0A226DZF3"/>
<name>A0A226DZF3_FOLCA</name>
<gene>
    <name evidence="2" type="ORF">Fcan01_16100</name>
</gene>
<feature type="transmembrane region" description="Helical" evidence="1">
    <location>
        <begin position="152"/>
        <end position="174"/>
    </location>
</feature>
<organism evidence="2 3">
    <name type="scientific">Folsomia candida</name>
    <name type="common">Springtail</name>
    <dbReference type="NCBI Taxonomy" id="158441"/>
    <lineage>
        <taxon>Eukaryota</taxon>
        <taxon>Metazoa</taxon>
        <taxon>Ecdysozoa</taxon>
        <taxon>Arthropoda</taxon>
        <taxon>Hexapoda</taxon>
        <taxon>Collembola</taxon>
        <taxon>Entomobryomorpha</taxon>
        <taxon>Isotomoidea</taxon>
        <taxon>Isotomidae</taxon>
        <taxon>Proisotominae</taxon>
        <taxon>Folsomia</taxon>
    </lineage>
</organism>
<evidence type="ECO:0000313" key="2">
    <source>
        <dbReference type="EMBL" id="OXA49576.1"/>
    </source>
</evidence>
<keyword evidence="1" id="KW-1133">Transmembrane helix</keyword>
<keyword evidence="3" id="KW-1185">Reference proteome</keyword>
<keyword evidence="1" id="KW-0812">Transmembrane</keyword>
<dbReference type="EMBL" id="LNIX01000010">
    <property type="protein sequence ID" value="OXA49576.1"/>
    <property type="molecule type" value="Genomic_DNA"/>
</dbReference>
<comment type="caution">
    <text evidence="2">The sequence shown here is derived from an EMBL/GenBank/DDBJ whole genome shotgun (WGS) entry which is preliminary data.</text>
</comment>
<dbReference type="Proteomes" id="UP000198287">
    <property type="component" value="Unassembled WGS sequence"/>
</dbReference>
<feature type="transmembrane region" description="Helical" evidence="1">
    <location>
        <begin position="316"/>
        <end position="342"/>
    </location>
</feature>
<feature type="transmembrane region" description="Helical" evidence="1">
    <location>
        <begin position="49"/>
        <end position="71"/>
    </location>
</feature>
<accession>A0A226DZF3</accession>
<reference evidence="2 3" key="1">
    <citation type="submission" date="2015-12" db="EMBL/GenBank/DDBJ databases">
        <title>The genome of Folsomia candida.</title>
        <authorList>
            <person name="Faddeeva A."/>
            <person name="Derks M.F."/>
            <person name="Anvar Y."/>
            <person name="Smit S."/>
            <person name="Van Straalen N."/>
            <person name="Roelofs D."/>
        </authorList>
    </citation>
    <scope>NUCLEOTIDE SEQUENCE [LARGE SCALE GENOMIC DNA]</scope>
    <source>
        <strain evidence="2 3">VU population</strain>
        <tissue evidence="2">Whole body</tissue>
    </source>
</reference>
<feature type="transmembrane region" description="Helical" evidence="1">
    <location>
        <begin position="83"/>
        <end position="106"/>
    </location>
</feature>
<protein>
    <submittedName>
        <fullName evidence="2">Uncharacterized protein</fullName>
    </submittedName>
</protein>
<sequence>MLIDLHRGQLRNVIHSTHRASLYTAYCLKWNGKSGRAVPLQNTCRNFRAYQTLTATLSFLILPLFLVRCYHLHVAKDGLQHPFTLILTYFSTGFMIVVLPFAAVLASGSGPTKYVNCFEAILHLERQLGESIPNPSAPKGSAVTSHLLKSTIALPIFHNILAYITPVMISFPLLSPYSPVYTLLCSVSNVSSYPNLVKIPTLLITGFISLLVGTTLLSTLALCILMIGYSIATLYGWMLFLLPHFRKGAAPQLRGGLEFHSSLKMYQSLRVLGIIETEFIRDMWIPCVHNALTVTMSTGALYYLLIDGGEDARILLKLPCILVLCGAFVAEFNAVCLIARAGTVSRLYIQRMTWGNERNLYRVKLLKGLQPCGINLEFLRSLNSAQDGGELSGFLSNYLDRVANHTNSLLLTN</sequence>
<feature type="transmembrane region" description="Helical" evidence="1">
    <location>
        <begin position="283"/>
        <end position="304"/>
    </location>
</feature>